<protein>
    <recommendedName>
        <fullName evidence="3">CN hydrolase domain-containing protein</fullName>
    </recommendedName>
</protein>
<proteinExistence type="predicted"/>
<dbReference type="Proteomes" id="UP000186228">
    <property type="component" value="Unassembled WGS sequence"/>
</dbReference>
<evidence type="ECO:0000313" key="1">
    <source>
        <dbReference type="EMBL" id="SCB36445.1"/>
    </source>
</evidence>
<accession>A0A1C3W9A7</accession>
<name>A0A1C3W9A7_9HYPH</name>
<dbReference type="InterPro" id="IPR036526">
    <property type="entry name" value="C-N_Hydrolase_sf"/>
</dbReference>
<evidence type="ECO:0008006" key="3">
    <source>
        <dbReference type="Google" id="ProtNLM"/>
    </source>
</evidence>
<dbReference type="SUPFAM" id="SSF56317">
    <property type="entry name" value="Carbon-nitrogen hydrolase"/>
    <property type="match status" value="1"/>
</dbReference>
<dbReference type="EMBL" id="FMAC01000013">
    <property type="protein sequence ID" value="SCB36445.1"/>
    <property type="molecule type" value="Genomic_DNA"/>
</dbReference>
<reference evidence="2" key="1">
    <citation type="submission" date="2016-08" db="EMBL/GenBank/DDBJ databases">
        <authorList>
            <person name="Varghese N."/>
            <person name="Submissions Spin"/>
        </authorList>
    </citation>
    <scope>NUCLEOTIDE SEQUENCE [LARGE SCALE GENOMIC DNA]</scope>
    <source>
        <strain evidence="2">CCBAU 57015</strain>
    </source>
</reference>
<organism evidence="1 2">
    <name type="scientific">Rhizobium hainanense</name>
    <dbReference type="NCBI Taxonomy" id="52131"/>
    <lineage>
        <taxon>Bacteria</taxon>
        <taxon>Pseudomonadati</taxon>
        <taxon>Pseudomonadota</taxon>
        <taxon>Alphaproteobacteria</taxon>
        <taxon>Hyphomicrobiales</taxon>
        <taxon>Rhizobiaceae</taxon>
        <taxon>Rhizobium/Agrobacterium group</taxon>
        <taxon>Rhizobium</taxon>
    </lineage>
</organism>
<dbReference type="AlphaFoldDB" id="A0A1C3W9A7"/>
<keyword evidence="2" id="KW-1185">Reference proteome</keyword>
<evidence type="ECO:0000313" key="2">
    <source>
        <dbReference type="Proteomes" id="UP000186228"/>
    </source>
</evidence>
<gene>
    <name evidence="1" type="ORF">GA0061100_11381</name>
</gene>
<sequence>MMGYGIAAQYPNIHVAAWPYSVGKDEGIWWERFNVLAQPHSAALAHRMGSWVIAPSVFQSSIYNPMGEMVAQVNNRDGNYALAKIDTSAFKEKPLQLADYDADSLKLMLLSYPGGAGSIPEFHEVLEQPRFAK</sequence>